<feature type="compositionally biased region" description="Basic residues" evidence="1">
    <location>
        <begin position="961"/>
        <end position="979"/>
    </location>
</feature>
<feature type="compositionally biased region" description="Low complexity" evidence="1">
    <location>
        <begin position="562"/>
        <end position="577"/>
    </location>
</feature>
<feature type="compositionally biased region" description="Polar residues" evidence="1">
    <location>
        <begin position="163"/>
        <end position="185"/>
    </location>
</feature>
<feature type="compositionally biased region" description="Polar residues" evidence="1">
    <location>
        <begin position="597"/>
        <end position="606"/>
    </location>
</feature>
<feature type="compositionally biased region" description="Polar residues" evidence="1">
    <location>
        <begin position="360"/>
        <end position="377"/>
    </location>
</feature>
<feature type="region of interest" description="Disordered" evidence="1">
    <location>
        <begin position="1270"/>
        <end position="1311"/>
    </location>
</feature>
<feature type="compositionally biased region" description="Basic and acidic residues" evidence="1">
    <location>
        <begin position="1001"/>
        <end position="1010"/>
    </location>
</feature>
<proteinExistence type="predicted"/>
<feature type="region of interest" description="Disordered" evidence="1">
    <location>
        <begin position="1119"/>
        <end position="1253"/>
    </location>
</feature>
<feature type="compositionally biased region" description="Basic residues" evidence="1">
    <location>
        <begin position="1472"/>
        <end position="1489"/>
    </location>
</feature>
<feature type="compositionally biased region" description="Polar residues" evidence="1">
    <location>
        <begin position="741"/>
        <end position="773"/>
    </location>
</feature>
<feature type="compositionally biased region" description="Basic and acidic residues" evidence="1">
    <location>
        <begin position="1354"/>
        <end position="1372"/>
    </location>
</feature>
<protein>
    <submittedName>
        <fullName evidence="2">Uncharacterized protein</fullName>
    </submittedName>
</protein>
<feature type="compositionally biased region" description="Basic and acidic residues" evidence="1">
    <location>
        <begin position="1119"/>
        <end position="1174"/>
    </location>
</feature>
<feature type="compositionally biased region" description="Basic and acidic residues" evidence="1">
    <location>
        <begin position="1452"/>
        <end position="1471"/>
    </location>
</feature>
<feature type="compositionally biased region" description="Low complexity" evidence="1">
    <location>
        <begin position="186"/>
        <end position="206"/>
    </location>
</feature>
<keyword evidence="3" id="KW-1185">Reference proteome</keyword>
<feature type="compositionally biased region" description="Low complexity" evidence="1">
    <location>
        <begin position="1216"/>
        <end position="1228"/>
    </location>
</feature>
<feature type="compositionally biased region" description="Low complexity" evidence="1">
    <location>
        <begin position="820"/>
        <end position="836"/>
    </location>
</feature>
<feature type="compositionally biased region" description="Basic residues" evidence="1">
    <location>
        <begin position="804"/>
        <end position="813"/>
    </location>
</feature>
<organism evidence="2 3">
    <name type="scientific">Blattamonas nauphoetae</name>
    <dbReference type="NCBI Taxonomy" id="2049346"/>
    <lineage>
        <taxon>Eukaryota</taxon>
        <taxon>Metamonada</taxon>
        <taxon>Preaxostyla</taxon>
        <taxon>Oxymonadida</taxon>
        <taxon>Blattamonas</taxon>
    </lineage>
</organism>
<evidence type="ECO:0000256" key="1">
    <source>
        <dbReference type="SAM" id="MobiDB-lite"/>
    </source>
</evidence>
<dbReference type="Proteomes" id="UP001281761">
    <property type="component" value="Unassembled WGS sequence"/>
</dbReference>
<feature type="compositionally biased region" description="Basic and acidic residues" evidence="1">
    <location>
        <begin position="946"/>
        <end position="960"/>
    </location>
</feature>
<feature type="compositionally biased region" description="Polar residues" evidence="1">
    <location>
        <begin position="31"/>
        <end position="52"/>
    </location>
</feature>
<comment type="caution">
    <text evidence="2">The sequence shown here is derived from an EMBL/GenBank/DDBJ whole genome shotgun (WGS) entry which is preliminary data.</text>
</comment>
<feature type="compositionally biased region" description="Pro residues" evidence="1">
    <location>
        <begin position="788"/>
        <end position="802"/>
    </location>
</feature>
<feature type="region of interest" description="Disordered" evidence="1">
    <location>
        <begin position="140"/>
        <end position="635"/>
    </location>
</feature>
<feature type="compositionally biased region" description="Low complexity" evidence="1">
    <location>
        <begin position="697"/>
        <end position="723"/>
    </location>
</feature>
<gene>
    <name evidence="2" type="ORF">BLNAU_1770</name>
</gene>
<accession>A0ABQ9YHL8</accession>
<feature type="compositionally biased region" description="Basic and acidic residues" evidence="1">
    <location>
        <begin position="260"/>
        <end position="271"/>
    </location>
</feature>
<feature type="compositionally biased region" description="Basic residues" evidence="1">
    <location>
        <begin position="841"/>
        <end position="855"/>
    </location>
</feature>
<feature type="compositionally biased region" description="Polar residues" evidence="1">
    <location>
        <begin position="428"/>
        <end position="444"/>
    </location>
</feature>
<name>A0ABQ9YHL8_9EUKA</name>
<feature type="compositionally biased region" description="Polar residues" evidence="1">
    <location>
        <begin position="293"/>
        <end position="305"/>
    </location>
</feature>
<feature type="compositionally biased region" description="Low complexity" evidence="1">
    <location>
        <begin position="519"/>
        <end position="528"/>
    </location>
</feature>
<sequence>MDSDLLDDSVDMTTTNTTSSLVQDPRRIPQSYRQHNTPGSSEYSTSLYQTAISGKPEASLLTGSTGTSSSSYGNSQTASQSSSGTNSLFETNNTATTLSATAIPPMQTVRPVPSSSNDNDALFAQPEYHGDSAFAQQEIVEPAEDSLMHPHRRLSSPPPMQDFSMNGQDPSLLSNSIGTSPKHQFNSSLISSSGRRSRNSPRPSSGTHKRHEVSNSPTRTVSYSVTTRQSDIVADSTDNSADDDSSSEHTPAQNPLNEFFPERDDADETHLTTDSPPNLAQAISHPPVHSPGKASQTPSTIIQRQSPHTQTPPFPSPSSNPSTTRIPPSPAQYPPPTSPYNPTSTQIPSPVVEQLFIPASMSSTSERQPFQSPSQQPEDTHRSSRPSSSHSRHSSHSQQTSSQPRTVFTSSQPSQSSQAPLTIPPFPSQQFTDRSITSASSLDTPPSAITPPQSIQQEPLLDSSRHSDSLQNPTPSLQGTRTSLTPAQYPIHHTKFSIQNTPNGVVPPVVPLRTYPNTQQQQQQQQQQTPTTFSLDQSQSPFQRTSQPQPETRSFSPHRYHPGQPNQNTVTTQPTRPAQVIPPFPDQTLPTVRMYQTPPSLISTRQPEIPPTPHSPSFSQQTQSPHLPPQRSSFSQTQPIASVVFPVKPSSHTQPIHIQTSPYTQSQTQTVQPTPNSSLHTMSLHTQPSPGGYTLKQSPISQQTQSSSHSSSFLLTTSKLLSQPLPEHFPPTPDTFDLHPTSPSLPSQNSTSVQTSTDSTPPDNAKLTAQSPVVSMEKPQSAITTPAYQPPQQLPAPPPPPTGKRSKKNKKRRKDDSDSSDSSDSTNTSSSSSSSSDSEKKKKRKHKSKKRKSKSPHPTSSATYAPLSFAYNYPFTTPFCSCFNNLPHGAICPNCGRVKSPFIKNLDAERAFPPEVYANPQKYLFQQPEPSQSRPLETVSDDDEYERGRQPSHKELDSKAVHLKKKKKGSKPKGTKKIQRPIITMKALAELIPSPSVHTEVKSNHAKWIEGDGEDAVGSISTTTIRSEPSDLIQQSDLTQPSLSHHSANPNDSSVQLSRKSHHSQQLSSEPKKKQEEEYATDVGDYDGWLDQFPSASSADKGQYASFFVSADWKRQNKISDDLVWKRKKEMEERMKRREEERQARIQREQVDRNEARREEEKKKKARALERREYLAQPKPSSKPVHPKKKVEQQPRPNSAPRGRQMKEQPENIPRPQSQNPQQPPSSNEVTHETVVAEPVTDDGWETSKEHNEMMANLYNEMIAIKKMLIQSGKDQEDETNSRTTSMNSTLPDSASALLNQSATTEYDAERHKDEMIPTPMDEQEPSAIPSEGSLESTIYSSLPNFWTPPVFVKDARDDEEKRKEIADKIGERQSQMKKLHERLRSEERAEREERERQAKLERDRKKKELEDRVKLNKQKAEQEIEKRANDVLKREASRGVSAGRSQSAPRARVESRSRSRSAPRHELSETKRKKTITKIVKKKKKVKKSQKENYPPGATTFNTVSPPPPIHRI</sequence>
<feature type="compositionally biased region" description="Polar residues" evidence="1">
    <location>
        <begin position="214"/>
        <end position="230"/>
    </location>
</feature>
<feature type="region of interest" description="Disordered" evidence="1">
    <location>
        <begin position="1"/>
        <end position="124"/>
    </location>
</feature>
<feature type="compositionally biased region" description="Polar residues" evidence="1">
    <location>
        <begin position="1019"/>
        <end position="1069"/>
    </location>
</feature>
<feature type="region of interest" description="Disordered" evidence="1">
    <location>
        <begin position="649"/>
        <end position="864"/>
    </location>
</feature>
<reference evidence="2 3" key="1">
    <citation type="journal article" date="2022" name="bioRxiv">
        <title>Genomics of Preaxostyla Flagellates Illuminates Evolutionary Transitions and the Path Towards Mitochondrial Loss.</title>
        <authorList>
            <person name="Novak L.V.F."/>
            <person name="Treitli S.C."/>
            <person name="Pyrih J."/>
            <person name="Halakuc P."/>
            <person name="Pipaliya S.V."/>
            <person name="Vacek V."/>
            <person name="Brzon O."/>
            <person name="Soukal P."/>
            <person name="Eme L."/>
            <person name="Dacks J.B."/>
            <person name="Karnkowska A."/>
            <person name="Elias M."/>
            <person name="Hampl V."/>
        </authorList>
    </citation>
    <scope>NUCLEOTIDE SEQUENCE [LARGE SCALE GENOMIC DNA]</scope>
    <source>
        <strain evidence="2">NAU3</strain>
        <tissue evidence="2">Gut</tissue>
    </source>
</reference>
<feature type="compositionally biased region" description="Acidic residues" evidence="1">
    <location>
        <begin position="1"/>
        <end position="10"/>
    </location>
</feature>
<feature type="compositionally biased region" description="Low complexity" evidence="1">
    <location>
        <begin position="396"/>
        <end position="418"/>
    </location>
</feature>
<feature type="compositionally biased region" description="Polar residues" evidence="1">
    <location>
        <begin position="529"/>
        <end position="555"/>
    </location>
</feature>
<feature type="compositionally biased region" description="Polar residues" evidence="1">
    <location>
        <begin position="615"/>
        <end position="635"/>
    </location>
</feature>
<feature type="region of interest" description="Disordered" evidence="1">
    <location>
        <begin position="1001"/>
        <end position="1100"/>
    </location>
</feature>
<feature type="compositionally biased region" description="Basic and acidic residues" evidence="1">
    <location>
        <begin position="1383"/>
        <end position="1438"/>
    </location>
</feature>
<feature type="compositionally biased region" description="Low complexity" evidence="1">
    <location>
        <begin position="58"/>
        <end position="102"/>
    </location>
</feature>
<dbReference type="EMBL" id="JARBJD010000007">
    <property type="protein sequence ID" value="KAK2963237.1"/>
    <property type="molecule type" value="Genomic_DNA"/>
</dbReference>
<feature type="compositionally biased region" description="Low complexity" evidence="1">
    <location>
        <begin position="659"/>
        <end position="678"/>
    </location>
</feature>
<feature type="region of interest" description="Disordered" evidence="1">
    <location>
        <begin position="924"/>
        <end position="982"/>
    </location>
</feature>
<evidence type="ECO:0000313" key="3">
    <source>
        <dbReference type="Proteomes" id="UP001281761"/>
    </source>
</evidence>
<feature type="region of interest" description="Disordered" evidence="1">
    <location>
        <begin position="1341"/>
        <end position="1514"/>
    </location>
</feature>
<evidence type="ECO:0000313" key="2">
    <source>
        <dbReference type="EMBL" id="KAK2963237.1"/>
    </source>
</evidence>
<feature type="compositionally biased region" description="Polar residues" evidence="1">
    <location>
        <begin position="1282"/>
        <end position="1305"/>
    </location>
</feature>
<feature type="compositionally biased region" description="Pro residues" evidence="1">
    <location>
        <begin position="327"/>
        <end position="339"/>
    </location>
</feature>
<feature type="compositionally biased region" description="Polar residues" evidence="1">
    <location>
        <begin position="679"/>
        <end position="689"/>
    </location>
</feature>
<feature type="compositionally biased region" description="Polar residues" evidence="1">
    <location>
        <begin position="469"/>
        <end position="486"/>
    </location>
</feature>